<evidence type="ECO:0000313" key="6">
    <source>
        <dbReference type="Proteomes" id="UP000277580"/>
    </source>
</evidence>
<keyword evidence="6" id="KW-1185">Reference proteome</keyword>
<proteinExistence type="predicted"/>
<dbReference type="EMBL" id="ML119126">
    <property type="protein sequence ID" value="RPB12808.1"/>
    <property type="molecule type" value="Genomic_DNA"/>
</dbReference>
<dbReference type="InterPro" id="IPR011009">
    <property type="entry name" value="Kinase-like_dom_sf"/>
</dbReference>
<feature type="domain" description="Protein kinase" evidence="4">
    <location>
        <begin position="53"/>
        <end position="209"/>
    </location>
</feature>
<dbReference type="CDD" id="cd00180">
    <property type="entry name" value="PKc"/>
    <property type="match status" value="1"/>
</dbReference>
<evidence type="ECO:0000256" key="1">
    <source>
        <dbReference type="ARBA" id="ARBA00004623"/>
    </source>
</evidence>
<reference evidence="5 6" key="1">
    <citation type="journal article" date="2018" name="Nat. Ecol. Evol.">
        <title>Pezizomycetes genomes reveal the molecular basis of ectomycorrhizal truffle lifestyle.</title>
        <authorList>
            <person name="Murat C."/>
            <person name="Payen T."/>
            <person name="Noel B."/>
            <person name="Kuo A."/>
            <person name="Morin E."/>
            <person name="Chen J."/>
            <person name="Kohler A."/>
            <person name="Krizsan K."/>
            <person name="Balestrini R."/>
            <person name="Da Silva C."/>
            <person name="Montanini B."/>
            <person name="Hainaut M."/>
            <person name="Levati E."/>
            <person name="Barry K.W."/>
            <person name="Belfiori B."/>
            <person name="Cichocki N."/>
            <person name="Clum A."/>
            <person name="Dockter R.B."/>
            <person name="Fauchery L."/>
            <person name="Guy J."/>
            <person name="Iotti M."/>
            <person name="Le Tacon F."/>
            <person name="Lindquist E.A."/>
            <person name="Lipzen A."/>
            <person name="Malagnac F."/>
            <person name="Mello A."/>
            <person name="Molinier V."/>
            <person name="Miyauchi S."/>
            <person name="Poulain J."/>
            <person name="Riccioni C."/>
            <person name="Rubini A."/>
            <person name="Sitrit Y."/>
            <person name="Splivallo R."/>
            <person name="Traeger S."/>
            <person name="Wang M."/>
            <person name="Zifcakova L."/>
            <person name="Wipf D."/>
            <person name="Zambonelli A."/>
            <person name="Paolocci F."/>
            <person name="Nowrousian M."/>
            <person name="Ottonello S."/>
            <person name="Baldrian P."/>
            <person name="Spatafora J.W."/>
            <person name="Henrissat B."/>
            <person name="Nagy L.G."/>
            <person name="Aury J.M."/>
            <person name="Wincker P."/>
            <person name="Grigoriev I.V."/>
            <person name="Bonfante P."/>
            <person name="Martin F.M."/>
        </authorList>
    </citation>
    <scope>NUCLEOTIDE SEQUENCE [LARGE SCALE GENOMIC DNA]</scope>
    <source>
        <strain evidence="5 6">CCBAS932</strain>
    </source>
</reference>
<dbReference type="InterPro" id="IPR045269">
    <property type="entry name" value="Atg1-like"/>
</dbReference>
<protein>
    <recommendedName>
        <fullName evidence="3">Autophagy-related protein 1</fullName>
    </recommendedName>
</protein>
<dbReference type="GO" id="GO:0005524">
    <property type="term" value="F:ATP binding"/>
    <property type="evidence" value="ECO:0007669"/>
    <property type="project" value="InterPro"/>
</dbReference>
<dbReference type="PANTHER" id="PTHR24348">
    <property type="entry name" value="SERINE/THREONINE-PROTEIN KINASE UNC-51-RELATED"/>
    <property type="match status" value="1"/>
</dbReference>
<keyword evidence="5" id="KW-0418">Kinase</keyword>
<gene>
    <name evidence="5" type="ORF">P167DRAFT_605400</name>
</gene>
<evidence type="ECO:0000313" key="5">
    <source>
        <dbReference type="EMBL" id="RPB12808.1"/>
    </source>
</evidence>
<dbReference type="SUPFAM" id="SSF56112">
    <property type="entry name" value="Protein kinase-like (PK-like)"/>
    <property type="match status" value="1"/>
</dbReference>
<evidence type="ECO:0000256" key="3">
    <source>
        <dbReference type="ARBA" id="ARBA00030237"/>
    </source>
</evidence>
<dbReference type="InParanoid" id="A0A3N4KTJ4"/>
<dbReference type="AlphaFoldDB" id="A0A3N4KTJ4"/>
<dbReference type="PROSITE" id="PS50011">
    <property type="entry name" value="PROTEIN_KINASE_DOM"/>
    <property type="match status" value="1"/>
</dbReference>
<keyword evidence="5" id="KW-0808">Transferase</keyword>
<dbReference type="PROSITE" id="PS00108">
    <property type="entry name" value="PROTEIN_KINASE_ST"/>
    <property type="match status" value="1"/>
</dbReference>
<dbReference type="InterPro" id="IPR000719">
    <property type="entry name" value="Prot_kinase_dom"/>
</dbReference>
<dbReference type="GO" id="GO:0034045">
    <property type="term" value="C:phagophore assembly site membrane"/>
    <property type="evidence" value="ECO:0007669"/>
    <property type="project" value="UniProtKB-SubCell"/>
</dbReference>
<dbReference type="GO" id="GO:0006914">
    <property type="term" value="P:autophagy"/>
    <property type="evidence" value="ECO:0007669"/>
    <property type="project" value="UniProtKB-KW"/>
</dbReference>
<evidence type="ECO:0000259" key="4">
    <source>
        <dbReference type="PROSITE" id="PS50011"/>
    </source>
</evidence>
<dbReference type="Proteomes" id="UP000277580">
    <property type="component" value="Unassembled WGS sequence"/>
</dbReference>
<accession>A0A3N4KTJ4</accession>
<evidence type="ECO:0000256" key="2">
    <source>
        <dbReference type="ARBA" id="ARBA00023006"/>
    </source>
</evidence>
<dbReference type="GO" id="GO:0004674">
    <property type="term" value="F:protein serine/threonine kinase activity"/>
    <property type="evidence" value="ECO:0007669"/>
    <property type="project" value="InterPro"/>
</dbReference>
<name>A0A3N4KTJ4_9PEZI</name>
<sequence>MNTDEAPLLGFAKLYKFETTFKENGVEHKYISNTDDVVMGGSGVEEGRRTELWRSIRCIGSGAFGSVWLQGRETSVGTLKKIRAVKIVLRGRTTAEGLRRELHSLIAVRDCDHLIRFFGWYESRESYFIAMEYAEHGDLNQYLKNSTTKPALRQIKEITYQILTGLVVLHGKNICHRDLKPQNVLITSLEPIHIKLADLEYPSVLRAQS</sequence>
<dbReference type="SMART" id="SM00220">
    <property type="entry name" value="S_TKc"/>
    <property type="match status" value="1"/>
</dbReference>
<dbReference type="Pfam" id="PF00069">
    <property type="entry name" value="Pkinase"/>
    <property type="match status" value="1"/>
</dbReference>
<dbReference type="InterPro" id="IPR008271">
    <property type="entry name" value="Ser/Thr_kinase_AS"/>
</dbReference>
<keyword evidence="2" id="KW-0072">Autophagy</keyword>
<dbReference type="Gene3D" id="1.10.510.10">
    <property type="entry name" value="Transferase(Phosphotransferase) domain 1"/>
    <property type="match status" value="1"/>
</dbReference>
<dbReference type="STRING" id="1392247.A0A3N4KTJ4"/>
<dbReference type="GO" id="GO:0010506">
    <property type="term" value="P:regulation of autophagy"/>
    <property type="evidence" value="ECO:0007669"/>
    <property type="project" value="InterPro"/>
</dbReference>
<dbReference type="OrthoDB" id="74764at2759"/>
<organism evidence="5 6">
    <name type="scientific">Morchella conica CCBAS932</name>
    <dbReference type="NCBI Taxonomy" id="1392247"/>
    <lineage>
        <taxon>Eukaryota</taxon>
        <taxon>Fungi</taxon>
        <taxon>Dikarya</taxon>
        <taxon>Ascomycota</taxon>
        <taxon>Pezizomycotina</taxon>
        <taxon>Pezizomycetes</taxon>
        <taxon>Pezizales</taxon>
        <taxon>Morchellaceae</taxon>
        <taxon>Morchella</taxon>
    </lineage>
</organism>
<comment type="subcellular location">
    <subcellularLocation>
        <location evidence="1">Preautophagosomal structure membrane</location>
        <topology evidence="1">Peripheral membrane protein</topology>
    </subcellularLocation>
</comment>